<sequence>MDAGRGAGPPGGGTAARGHGLDQRLPPVRTAGGMGRDEAVGCGAGAGSGGAGGVSGGQAHLAEYGAAAAEVVRVTGDSQEHDDASLAELGYKPELKRTLGNFHTFAAGISYISILTGTFQLFYFGVSHGGPAYWWSWPMVFLGQLMVALCFCELAARYPVAGSIYNWAKQLGGPHVGWLGGWMMLTASMVSLSAVALAYQVTLPQISSWFQFIGNGTGKTDAAANAVLLGTVLVAFTTLINAFGVKLMARINSAGVAIELIAAIVLIVLLAAHLTRSPAAALTQTFGLGAGQNLGYLGAFLTASLASAYVMYGFDTASSLGEESKDPGRNAPRAILRALVASFLIGGLILLFALLAVPDLHAKELSVDGLQYVVLSTLGSTVGQIVLWCVVIAITVCELAVHTASIRLAYAMARDNNLPASSLLAKVSPRFQTPVLPAVIIGLVAVAILLINVNQPQIFSVITSIAIIMIYLAYLLVTLPMLVQRLRGRWRPVEGKFSLGRFGLPVNILAVLWGAAMSLNLAWPRAAVYNATGPQHWYLRWGAFLFIGVVAVGGFAYYWFVQRKRTGVLATHAAVTPDGPPPPTS</sequence>
<feature type="transmembrane region" description="Helical" evidence="7">
    <location>
        <begin position="335"/>
        <end position="357"/>
    </location>
</feature>
<dbReference type="PANTHER" id="PTHR45649">
    <property type="entry name" value="AMINO-ACID PERMEASE BAT1"/>
    <property type="match status" value="1"/>
</dbReference>
<feature type="transmembrane region" description="Helical" evidence="7">
    <location>
        <begin position="458"/>
        <end position="483"/>
    </location>
</feature>
<evidence type="ECO:0000256" key="7">
    <source>
        <dbReference type="SAM" id="Phobius"/>
    </source>
</evidence>
<evidence type="ECO:0000313" key="8">
    <source>
        <dbReference type="EMBL" id="ARF58533.1"/>
    </source>
</evidence>
<feature type="compositionally biased region" description="Gly residues" evidence="6">
    <location>
        <begin position="1"/>
        <end position="15"/>
    </location>
</feature>
<dbReference type="Gene3D" id="1.20.1740.10">
    <property type="entry name" value="Amino acid/polyamine transporter I"/>
    <property type="match status" value="1"/>
</dbReference>
<dbReference type="Proteomes" id="UP000192726">
    <property type="component" value="Chromosome"/>
</dbReference>
<dbReference type="OrthoDB" id="8274074at2"/>
<evidence type="ECO:0000256" key="1">
    <source>
        <dbReference type="ARBA" id="ARBA00004141"/>
    </source>
</evidence>
<gene>
    <name evidence="8" type="ORF">B1H19_33970</name>
</gene>
<feature type="transmembrane region" description="Helical" evidence="7">
    <location>
        <begin position="102"/>
        <end position="123"/>
    </location>
</feature>
<feature type="transmembrane region" description="Helical" evidence="7">
    <location>
        <begin position="294"/>
        <end position="314"/>
    </location>
</feature>
<reference evidence="8 9" key="1">
    <citation type="submission" date="2017-04" db="EMBL/GenBank/DDBJ databases">
        <title>Complete Genome Sequence of Streptomyces gilvosporeus F607, a Capable Producer of Natamycin.</title>
        <authorList>
            <person name="Zong G."/>
            <person name="Zhong C."/>
            <person name="Fu J."/>
            <person name="Qin R."/>
            <person name="Cao G."/>
        </authorList>
    </citation>
    <scope>NUCLEOTIDE SEQUENCE [LARGE SCALE GENOMIC DNA]</scope>
    <source>
        <strain evidence="8 9">F607</strain>
    </source>
</reference>
<feature type="transmembrane region" description="Helical" evidence="7">
    <location>
        <begin position="504"/>
        <end position="523"/>
    </location>
</feature>
<dbReference type="InterPro" id="IPR002293">
    <property type="entry name" value="AA/rel_permease1"/>
</dbReference>
<comment type="subcellular location">
    <subcellularLocation>
        <location evidence="1">Membrane</location>
        <topology evidence="1">Multi-pass membrane protein</topology>
    </subcellularLocation>
</comment>
<keyword evidence="9" id="KW-1185">Reference proteome</keyword>
<dbReference type="STRING" id="553510.B1H19_33970"/>
<name>A0A1V0U032_9ACTN</name>
<feature type="transmembrane region" description="Helical" evidence="7">
    <location>
        <begin position="222"/>
        <end position="244"/>
    </location>
</feature>
<feature type="transmembrane region" description="Helical" evidence="7">
    <location>
        <begin position="135"/>
        <end position="156"/>
    </location>
</feature>
<keyword evidence="5 7" id="KW-0472">Membrane</keyword>
<evidence type="ECO:0000256" key="3">
    <source>
        <dbReference type="ARBA" id="ARBA00022692"/>
    </source>
</evidence>
<feature type="transmembrane region" description="Helical" evidence="7">
    <location>
        <begin position="256"/>
        <end position="274"/>
    </location>
</feature>
<dbReference type="PIRSF" id="PIRSF006060">
    <property type="entry name" value="AA_transporter"/>
    <property type="match status" value="1"/>
</dbReference>
<dbReference type="Pfam" id="PF13520">
    <property type="entry name" value="AA_permease_2"/>
    <property type="match status" value="1"/>
</dbReference>
<keyword evidence="2" id="KW-0813">Transport</keyword>
<dbReference type="EMBL" id="CP020569">
    <property type="protein sequence ID" value="ARF58533.1"/>
    <property type="molecule type" value="Genomic_DNA"/>
</dbReference>
<evidence type="ECO:0000256" key="5">
    <source>
        <dbReference type="ARBA" id="ARBA00023136"/>
    </source>
</evidence>
<dbReference type="AlphaFoldDB" id="A0A1V0U032"/>
<evidence type="ECO:0000256" key="6">
    <source>
        <dbReference type="SAM" id="MobiDB-lite"/>
    </source>
</evidence>
<organism evidence="8 9">
    <name type="scientific">Streptomyces gilvosporeus</name>
    <dbReference type="NCBI Taxonomy" id="553510"/>
    <lineage>
        <taxon>Bacteria</taxon>
        <taxon>Bacillati</taxon>
        <taxon>Actinomycetota</taxon>
        <taxon>Actinomycetes</taxon>
        <taxon>Kitasatosporales</taxon>
        <taxon>Streptomycetaceae</taxon>
        <taxon>Streptomyces</taxon>
    </lineage>
</organism>
<evidence type="ECO:0000256" key="2">
    <source>
        <dbReference type="ARBA" id="ARBA00022448"/>
    </source>
</evidence>
<evidence type="ECO:0000256" key="4">
    <source>
        <dbReference type="ARBA" id="ARBA00022989"/>
    </source>
</evidence>
<keyword evidence="3 7" id="KW-0812">Transmembrane</keyword>
<dbReference type="KEGG" id="sgv:B1H19_33970"/>
<keyword evidence="4 7" id="KW-1133">Transmembrane helix</keyword>
<proteinExistence type="predicted"/>
<feature type="transmembrane region" description="Helical" evidence="7">
    <location>
        <begin position="538"/>
        <end position="560"/>
    </location>
</feature>
<dbReference type="PANTHER" id="PTHR45649:SF26">
    <property type="entry name" value="OS04G0435100 PROTEIN"/>
    <property type="match status" value="1"/>
</dbReference>
<evidence type="ECO:0000313" key="9">
    <source>
        <dbReference type="Proteomes" id="UP000192726"/>
    </source>
</evidence>
<feature type="region of interest" description="Disordered" evidence="6">
    <location>
        <begin position="1"/>
        <end position="36"/>
    </location>
</feature>
<dbReference type="GO" id="GO:0022857">
    <property type="term" value="F:transmembrane transporter activity"/>
    <property type="evidence" value="ECO:0007669"/>
    <property type="project" value="InterPro"/>
</dbReference>
<protein>
    <submittedName>
        <fullName evidence="8">Amino acid permease</fullName>
    </submittedName>
</protein>
<feature type="transmembrane region" description="Helical" evidence="7">
    <location>
        <begin position="431"/>
        <end position="452"/>
    </location>
</feature>
<feature type="transmembrane region" description="Helical" evidence="7">
    <location>
        <begin position="176"/>
        <end position="202"/>
    </location>
</feature>
<accession>A0A1V0U032</accession>
<dbReference type="GO" id="GO:0016020">
    <property type="term" value="C:membrane"/>
    <property type="evidence" value="ECO:0007669"/>
    <property type="project" value="UniProtKB-SubCell"/>
</dbReference>